<dbReference type="EMBL" id="JAADJG010000180">
    <property type="protein sequence ID" value="KAF4452613.1"/>
    <property type="molecule type" value="Genomic_DNA"/>
</dbReference>
<gene>
    <name evidence="2" type="ORF">F53441_4552</name>
</gene>
<reference evidence="2" key="1">
    <citation type="submission" date="2020-01" db="EMBL/GenBank/DDBJ databases">
        <title>Identification and distribution of gene clusters putatively required for synthesis of sphingolipid metabolism inhibitors in phylogenetically diverse species of the filamentous fungus Fusarium.</title>
        <authorList>
            <person name="Kim H.-S."/>
            <person name="Busman M."/>
            <person name="Brown D.W."/>
            <person name="Divon H."/>
            <person name="Uhlig S."/>
            <person name="Proctor R.H."/>
        </authorList>
    </citation>
    <scope>NUCLEOTIDE SEQUENCE</scope>
    <source>
        <strain evidence="2">NRRL 53441</strain>
    </source>
</reference>
<accession>A0A8H4P0K0</accession>
<name>A0A8H4P0K0_9HYPO</name>
<keyword evidence="3" id="KW-1185">Reference proteome</keyword>
<protein>
    <submittedName>
        <fullName evidence="2">Uncharacterized protein</fullName>
    </submittedName>
</protein>
<dbReference type="Proteomes" id="UP000605986">
    <property type="component" value="Unassembled WGS sequence"/>
</dbReference>
<proteinExistence type="predicted"/>
<evidence type="ECO:0000313" key="2">
    <source>
        <dbReference type="EMBL" id="KAF4452613.1"/>
    </source>
</evidence>
<evidence type="ECO:0000313" key="3">
    <source>
        <dbReference type="Proteomes" id="UP000605986"/>
    </source>
</evidence>
<feature type="region of interest" description="Disordered" evidence="1">
    <location>
        <begin position="158"/>
        <end position="231"/>
    </location>
</feature>
<organism evidence="2 3">
    <name type="scientific">Fusarium austroafricanum</name>
    <dbReference type="NCBI Taxonomy" id="2364996"/>
    <lineage>
        <taxon>Eukaryota</taxon>
        <taxon>Fungi</taxon>
        <taxon>Dikarya</taxon>
        <taxon>Ascomycota</taxon>
        <taxon>Pezizomycotina</taxon>
        <taxon>Sordariomycetes</taxon>
        <taxon>Hypocreomycetidae</taxon>
        <taxon>Hypocreales</taxon>
        <taxon>Nectriaceae</taxon>
        <taxon>Fusarium</taxon>
        <taxon>Fusarium concolor species complex</taxon>
    </lineage>
</organism>
<comment type="caution">
    <text evidence="2">The sequence shown here is derived from an EMBL/GenBank/DDBJ whole genome shotgun (WGS) entry which is preliminary data.</text>
</comment>
<evidence type="ECO:0000256" key="1">
    <source>
        <dbReference type="SAM" id="MobiDB-lite"/>
    </source>
</evidence>
<dbReference type="AlphaFoldDB" id="A0A8H4P0K0"/>
<sequence>MPDVYTQIVVIRDWWPLAGDEPNHPGLSKRRQKSHGPLQIAARLYGRGYGLISDKTAVKLPGTSEKQSSSFPSVIGISWSLSGSDQDLETSQVRVIPGLEQDLVLGDNREELYQSVHLTPPQTSQDCRLDTREDFANQGIIPKNQQSHDELKRLWNLSRTKTRTPSSHHEAAISEPEEHEPPTATSSEPLHECSSDITSNSGLDGNWILPFDGTPRRKDNSSPRSSYLDSLAAPSGQASWEMSTEASQVVSDTSRVHSPSSWSVIDATSAYTHQSTPEEMTEPAATYQSQQSDFEAHPGHQFWEWDVQRQLWRRRGRSGSDEKDWFTDIFSR</sequence>
<dbReference type="OrthoDB" id="5041041at2759"/>